<protein>
    <submittedName>
        <fullName evidence="1">Uncharacterized protein</fullName>
    </submittedName>
</protein>
<name>X1UDU2_9ZZZZ</name>
<evidence type="ECO:0000313" key="1">
    <source>
        <dbReference type="EMBL" id="GAI98035.1"/>
    </source>
</evidence>
<sequence>MIKSRDRAKVELNYAVNNLDWVLKHLKKFGELGYADIEEFRVQIVALGNAIMELQTAISRLKDSF</sequence>
<organism evidence="1">
    <name type="scientific">marine sediment metagenome</name>
    <dbReference type="NCBI Taxonomy" id="412755"/>
    <lineage>
        <taxon>unclassified sequences</taxon>
        <taxon>metagenomes</taxon>
        <taxon>ecological metagenomes</taxon>
    </lineage>
</organism>
<accession>X1UDU2</accession>
<comment type="caution">
    <text evidence="1">The sequence shown here is derived from an EMBL/GenBank/DDBJ whole genome shotgun (WGS) entry which is preliminary data.</text>
</comment>
<dbReference type="AlphaFoldDB" id="X1UDU2"/>
<dbReference type="EMBL" id="BARW01018357">
    <property type="protein sequence ID" value="GAI98035.1"/>
    <property type="molecule type" value="Genomic_DNA"/>
</dbReference>
<reference evidence="1" key="1">
    <citation type="journal article" date="2014" name="Front. Microbiol.">
        <title>High frequency of phylogenetically diverse reductive dehalogenase-homologous genes in deep subseafloor sedimentary metagenomes.</title>
        <authorList>
            <person name="Kawai M."/>
            <person name="Futagami T."/>
            <person name="Toyoda A."/>
            <person name="Takaki Y."/>
            <person name="Nishi S."/>
            <person name="Hori S."/>
            <person name="Arai W."/>
            <person name="Tsubouchi T."/>
            <person name="Morono Y."/>
            <person name="Uchiyama I."/>
            <person name="Ito T."/>
            <person name="Fujiyama A."/>
            <person name="Inagaki F."/>
            <person name="Takami H."/>
        </authorList>
    </citation>
    <scope>NUCLEOTIDE SEQUENCE</scope>
    <source>
        <strain evidence="1">Expedition CK06-06</strain>
    </source>
</reference>
<gene>
    <name evidence="1" type="ORF">S12H4_31451</name>
</gene>
<proteinExistence type="predicted"/>